<evidence type="ECO:0000256" key="4">
    <source>
        <dbReference type="ARBA" id="ARBA00022490"/>
    </source>
</evidence>
<dbReference type="AlphaFoldDB" id="A0A3B0XW25"/>
<name>A0A3B0XW25_9ZZZZ</name>
<dbReference type="FunFam" id="3.40.50.150:FF:000010">
    <property type="entry name" value="Protein-L-isoaspartate O-methyltransferase"/>
    <property type="match status" value="1"/>
</dbReference>
<keyword evidence="5 8" id="KW-0489">Methyltransferase</keyword>
<dbReference type="GO" id="GO:0004719">
    <property type="term" value="F:protein-L-isoaspartate (D-aspartate) O-methyltransferase activity"/>
    <property type="evidence" value="ECO:0007669"/>
    <property type="project" value="UniProtKB-EC"/>
</dbReference>
<organism evidence="8">
    <name type="scientific">hydrothermal vent metagenome</name>
    <dbReference type="NCBI Taxonomy" id="652676"/>
    <lineage>
        <taxon>unclassified sequences</taxon>
        <taxon>metagenomes</taxon>
        <taxon>ecological metagenomes</taxon>
    </lineage>
</organism>
<dbReference type="PROSITE" id="PS01279">
    <property type="entry name" value="PCMT"/>
    <property type="match status" value="1"/>
</dbReference>
<evidence type="ECO:0000256" key="7">
    <source>
        <dbReference type="ARBA" id="ARBA00022691"/>
    </source>
</evidence>
<evidence type="ECO:0000256" key="6">
    <source>
        <dbReference type="ARBA" id="ARBA00022679"/>
    </source>
</evidence>
<keyword evidence="6 8" id="KW-0808">Transferase</keyword>
<proteinExistence type="inferred from homology"/>
<comment type="subcellular location">
    <subcellularLocation>
        <location evidence="1">Cytoplasm</location>
    </subcellularLocation>
</comment>
<evidence type="ECO:0000256" key="2">
    <source>
        <dbReference type="ARBA" id="ARBA00005369"/>
    </source>
</evidence>
<dbReference type="NCBIfam" id="NF001453">
    <property type="entry name" value="PRK00312.1"/>
    <property type="match status" value="1"/>
</dbReference>
<dbReference type="EC" id="2.1.1.77" evidence="3"/>
<dbReference type="GO" id="GO:0032259">
    <property type="term" value="P:methylation"/>
    <property type="evidence" value="ECO:0007669"/>
    <property type="project" value="UniProtKB-KW"/>
</dbReference>
<dbReference type="HAMAP" id="MF_00090">
    <property type="entry name" value="PIMT"/>
    <property type="match status" value="1"/>
</dbReference>
<evidence type="ECO:0000256" key="5">
    <source>
        <dbReference type="ARBA" id="ARBA00022603"/>
    </source>
</evidence>
<reference evidence="8" key="1">
    <citation type="submission" date="2018-06" db="EMBL/GenBank/DDBJ databases">
        <authorList>
            <person name="Zhirakovskaya E."/>
        </authorList>
    </citation>
    <scope>NUCLEOTIDE SEQUENCE</scope>
</reference>
<keyword evidence="7" id="KW-0949">S-adenosyl-L-methionine</keyword>
<dbReference type="GO" id="GO:0005737">
    <property type="term" value="C:cytoplasm"/>
    <property type="evidence" value="ECO:0007669"/>
    <property type="project" value="UniProtKB-SubCell"/>
</dbReference>
<dbReference type="Pfam" id="PF01135">
    <property type="entry name" value="PCMT"/>
    <property type="match status" value="1"/>
</dbReference>
<evidence type="ECO:0000256" key="1">
    <source>
        <dbReference type="ARBA" id="ARBA00004496"/>
    </source>
</evidence>
<keyword evidence="4" id="KW-0963">Cytoplasm</keyword>
<accession>A0A3B0XW25</accession>
<evidence type="ECO:0000256" key="3">
    <source>
        <dbReference type="ARBA" id="ARBA00011890"/>
    </source>
</evidence>
<evidence type="ECO:0000313" key="8">
    <source>
        <dbReference type="EMBL" id="VAW71731.1"/>
    </source>
</evidence>
<dbReference type="PANTHER" id="PTHR11579:SF0">
    <property type="entry name" value="PROTEIN-L-ISOASPARTATE(D-ASPARTATE) O-METHYLTRANSFERASE"/>
    <property type="match status" value="1"/>
</dbReference>
<dbReference type="Gene3D" id="3.40.50.150">
    <property type="entry name" value="Vaccinia Virus protein VP39"/>
    <property type="match status" value="1"/>
</dbReference>
<sequence length="224" mass="24704">MNLSDPRVQGIGMTSQRTRDRLIERLREKGISNESVLDVMRTMPRHLFVDEAMSSRSYEDTALPIGHAQSISQPFIVARMTEVLLSRGVPDCVLEVGTGSGYQAAILSQLVPRVYSVERIVALQRQARERYHALGINNITLKHSDGSWGWPEFAPYNGIIVTAAPEKIPESLLAQLAIGGMMVIPVGAQQGAQRLLLITREADQFVEQELDAVKFVPLLNGAIS</sequence>
<dbReference type="InterPro" id="IPR000682">
    <property type="entry name" value="PCMT"/>
</dbReference>
<dbReference type="InterPro" id="IPR029063">
    <property type="entry name" value="SAM-dependent_MTases_sf"/>
</dbReference>
<dbReference type="NCBIfam" id="TIGR00080">
    <property type="entry name" value="pimt"/>
    <property type="match status" value="1"/>
</dbReference>
<dbReference type="SUPFAM" id="SSF53335">
    <property type="entry name" value="S-adenosyl-L-methionine-dependent methyltransferases"/>
    <property type="match status" value="1"/>
</dbReference>
<protein>
    <recommendedName>
        <fullName evidence="3">protein-L-isoaspartate(D-aspartate) O-methyltransferase</fullName>
        <ecNumber evidence="3">2.1.1.77</ecNumber>
    </recommendedName>
</protein>
<dbReference type="PANTHER" id="PTHR11579">
    <property type="entry name" value="PROTEIN-L-ISOASPARTATE O-METHYLTRANSFERASE"/>
    <property type="match status" value="1"/>
</dbReference>
<dbReference type="CDD" id="cd02440">
    <property type="entry name" value="AdoMet_MTases"/>
    <property type="match status" value="1"/>
</dbReference>
<dbReference type="EMBL" id="UOFJ01000619">
    <property type="protein sequence ID" value="VAW71731.1"/>
    <property type="molecule type" value="Genomic_DNA"/>
</dbReference>
<comment type="similarity">
    <text evidence="2">Belongs to the methyltransferase superfamily. L-isoaspartyl/D-aspartyl protein methyltransferase family.</text>
</comment>
<gene>
    <name evidence="8" type="ORF">MNBD_GAMMA10-2389</name>
</gene>